<sequence>MAAEKMRSMRQEGRKVDTVEERVQQARLAPSTGPRSVIGPFQQDPWDDFKQTSSPCKLLAAVILFYRHRLHGFTYMRTRRKRSSTFFGPLAVARFDYGVSTGFSTFMEHLFSSSTPEIIYQAISVQEHVDSCLSVE</sequence>
<evidence type="ECO:0000313" key="3">
    <source>
        <dbReference type="Proteomes" id="UP001177670"/>
    </source>
</evidence>
<evidence type="ECO:0000256" key="1">
    <source>
        <dbReference type="SAM" id="MobiDB-lite"/>
    </source>
</evidence>
<evidence type="ECO:0000313" key="2">
    <source>
        <dbReference type="EMBL" id="KAK1121104.1"/>
    </source>
</evidence>
<organism evidence="2 3">
    <name type="scientific">Melipona bicolor</name>
    <dbReference type="NCBI Taxonomy" id="60889"/>
    <lineage>
        <taxon>Eukaryota</taxon>
        <taxon>Metazoa</taxon>
        <taxon>Ecdysozoa</taxon>
        <taxon>Arthropoda</taxon>
        <taxon>Hexapoda</taxon>
        <taxon>Insecta</taxon>
        <taxon>Pterygota</taxon>
        <taxon>Neoptera</taxon>
        <taxon>Endopterygota</taxon>
        <taxon>Hymenoptera</taxon>
        <taxon>Apocrita</taxon>
        <taxon>Aculeata</taxon>
        <taxon>Apoidea</taxon>
        <taxon>Anthophila</taxon>
        <taxon>Apidae</taxon>
        <taxon>Melipona</taxon>
    </lineage>
</organism>
<protein>
    <submittedName>
        <fullName evidence="2">Uncharacterized protein</fullName>
    </submittedName>
</protein>
<comment type="caution">
    <text evidence="2">The sequence shown here is derived from an EMBL/GenBank/DDBJ whole genome shotgun (WGS) entry which is preliminary data.</text>
</comment>
<dbReference type="EMBL" id="JAHYIQ010000028">
    <property type="protein sequence ID" value="KAK1121104.1"/>
    <property type="molecule type" value="Genomic_DNA"/>
</dbReference>
<reference evidence="2" key="1">
    <citation type="submission" date="2021-10" db="EMBL/GenBank/DDBJ databases">
        <title>Melipona bicolor Genome sequencing and assembly.</title>
        <authorList>
            <person name="Araujo N.S."/>
            <person name="Arias M.C."/>
        </authorList>
    </citation>
    <scope>NUCLEOTIDE SEQUENCE</scope>
    <source>
        <strain evidence="2">USP_2M_L1-L4_2017</strain>
        <tissue evidence="2">Whole body</tissue>
    </source>
</reference>
<feature type="region of interest" description="Disordered" evidence="1">
    <location>
        <begin position="1"/>
        <end position="38"/>
    </location>
</feature>
<gene>
    <name evidence="2" type="ORF">K0M31_010883</name>
</gene>
<keyword evidence="3" id="KW-1185">Reference proteome</keyword>
<name>A0AA40FL31_9HYME</name>
<feature type="compositionally biased region" description="Basic and acidic residues" evidence="1">
    <location>
        <begin position="1"/>
        <end position="24"/>
    </location>
</feature>
<dbReference type="AlphaFoldDB" id="A0AA40FL31"/>
<accession>A0AA40FL31</accession>
<proteinExistence type="predicted"/>
<dbReference type="Proteomes" id="UP001177670">
    <property type="component" value="Unassembled WGS sequence"/>
</dbReference>